<evidence type="ECO:0000313" key="1">
    <source>
        <dbReference type="EMBL" id="QQP38227.1"/>
    </source>
</evidence>
<proteinExistence type="predicted"/>
<accession>A0A7T8GUZ3</accession>
<sequence>MDPVSHLEEQSGQCIWNNNIDTSRHALEATQTTRLGIVVRTNGPRNIFEKDFSGLNVPIGNEESTDL</sequence>
<reference evidence="1" key="1">
    <citation type="journal article" name="Sci. Data">
        <title>Chromosome-scale genome assembly of the sea louse Caligus rogercresseyi by SMRT sequencing and Hi-C analysis.</title>
        <authorList>
            <person name="Gallardo-Escarate C."/>
            <person name="Valenzuela-Munoz V."/>
            <person name="Nunez-Acuna G."/>
            <person name="Valenzuela-Miranda D."/>
            <person name="Goncalves A.T."/>
            <person name="Escobar-Sepulveda H."/>
            <person name="Liachko I."/>
            <person name="Nelson B."/>
            <person name="Roberts S."/>
            <person name="Warren W."/>
        </authorList>
    </citation>
    <scope>NUCLEOTIDE SEQUENCE</scope>
    <source>
        <tissue evidence="1">Whole tissue</tissue>
    </source>
</reference>
<dbReference type="EMBL" id="CP045902">
    <property type="protein sequence ID" value="QQP38227.1"/>
    <property type="molecule type" value="Genomic_DNA"/>
</dbReference>
<protein>
    <submittedName>
        <fullName evidence="1">Uncharacterized protein</fullName>
    </submittedName>
</protein>
<dbReference type="AlphaFoldDB" id="A0A7T8GUZ3"/>
<evidence type="ECO:0000313" key="2">
    <source>
        <dbReference type="Proteomes" id="UP000595437"/>
    </source>
</evidence>
<name>A0A7T8GUZ3_CALRO</name>
<organism evidence="1 2">
    <name type="scientific">Caligus rogercresseyi</name>
    <name type="common">Sea louse</name>
    <dbReference type="NCBI Taxonomy" id="217165"/>
    <lineage>
        <taxon>Eukaryota</taxon>
        <taxon>Metazoa</taxon>
        <taxon>Ecdysozoa</taxon>
        <taxon>Arthropoda</taxon>
        <taxon>Crustacea</taxon>
        <taxon>Multicrustacea</taxon>
        <taxon>Hexanauplia</taxon>
        <taxon>Copepoda</taxon>
        <taxon>Siphonostomatoida</taxon>
        <taxon>Caligidae</taxon>
        <taxon>Caligus</taxon>
    </lineage>
</organism>
<gene>
    <name evidence="1" type="ORF">FKW44_018742</name>
</gene>
<keyword evidence="2" id="KW-1185">Reference proteome</keyword>
<dbReference type="Proteomes" id="UP000595437">
    <property type="component" value="Chromosome 13"/>
</dbReference>